<reference evidence="3" key="1">
    <citation type="submission" date="2012-06" db="EMBL/GenBank/DDBJ databases">
        <title>The complete genome of Flexibacter litoralis DSM 6794.</title>
        <authorList>
            <person name="Lucas S."/>
            <person name="Copeland A."/>
            <person name="Lapidus A."/>
            <person name="Glavina del Rio T."/>
            <person name="Dalin E."/>
            <person name="Tice H."/>
            <person name="Bruce D."/>
            <person name="Goodwin L."/>
            <person name="Pitluck S."/>
            <person name="Peters L."/>
            <person name="Ovchinnikova G."/>
            <person name="Lu M."/>
            <person name="Kyrpides N."/>
            <person name="Mavromatis K."/>
            <person name="Ivanova N."/>
            <person name="Brettin T."/>
            <person name="Detter J.C."/>
            <person name="Han C."/>
            <person name="Larimer F."/>
            <person name="Land M."/>
            <person name="Hauser L."/>
            <person name="Markowitz V."/>
            <person name="Cheng J.-F."/>
            <person name="Hugenholtz P."/>
            <person name="Woyke T."/>
            <person name="Wu D."/>
            <person name="Spring S."/>
            <person name="Lang E."/>
            <person name="Kopitz M."/>
            <person name="Brambilla E."/>
            <person name="Klenk H.-P."/>
            <person name="Eisen J.A."/>
        </authorList>
    </citation>
    <scope>NUCLEOTIDE SEQUENCE [LARGE SCALE GENOMIC DNA]</scope>
    <source>
        <strain evidence="3">ATCC 23117 / DSM 6794 / NBRC 15988 / NCIMB 1366 / Sio-4</strain>
    </source>
</reference>
<proteinExistence type="predicted"/>
<dbReference type="STRING" id="880071.Fleli_0694"/>
<dbReference type="PATRIC" id="fig|880071.3.peg.662"/>
<evidence type="ECO:0000313" key="3">
    <source>
        <dbReference type="Proteomes" id="UP000006054"/>
    </source>
</evidence>
<sequence>MQPQHYHILNGDSLKEQFPKSIQGKIIVAREALVDGNVEGESLEEFYETRARFISSHYAGYSKEDYFEKTVSEFEKIQAIPSEVDINLWFEDDLFCQVNFWFVVHLLNKNGQKNSIFLVRPKEHTQYGFGGLDESELISIYENRLSIGQNELHKIALLWEHYKNNDTKKLLQTAKELSKKYAFILPAIKAHLQRQPNKGKLDRPTQSLIQIMKELKSEEFAPVFMEFSKRESIYGFGDLQVKRLFDEINKTFLGLS</sequence>
<gene>
    <name evidence="2" type="ordered locus">Fleli_0694</name>
</gene>
<dbReference type="Proteomes" id="UP000006054">
    <property type="component" value="Chromosome"/>
</dbReference>
<dbReference type="EMBL" id="CP003345">
    <property type="protein sequence ID" value="AFM03155.1"/>
    <property type="molecule type" value="Genomic_DNA"/>
</dbReference>
<accession>I4AGS0</accession>
<organism evidence="2 3">
    <name type="scientific">Bernardetia litoralis (strain ATCC 23117 / DSM 6794 / NBRC 15988 / NCIMB 1366 / Fx l1 / Sio-4)</name>
    <name type="common">Flexibacter litoralis</name>
    <dbReference type="NCBI Taxonomy" id="880071"/>
    <lineage>
        <taxon>Bacteria</taxon>
        <taxon>Pseudomonadati</taxon>
        <taxon>Bacteroidota</taxon>
        <taxon>Cytophagia</taxon>
        <taxon>Cytophagales</taxon>
        <taxon>Bernardetiaceae</taxon>
        <taxon>Bernardetia</taxon>
    </lineage>
</organism>
<protein>
    <recommendedName>
        <fullName evidence="1">DUF1835 domain-containing protein</fullName>
    </recommendedName>
</protein>
<dbReference type="RefSeq" id="WP_014796614.1">
    <property type="nucleotide sequence ID" value="NC_018018.1"/>
</dbReference>
<evidence type="ECO:0000259" key="1">
    <source>
        <dbReference type="Pfam" id="PF08874"/>
    </source>
</evidence>
<keyword evidence="3" id="KW-1185">Reference proteome</keyword>
<dbReference type="AlphaFoldDB" id="I4AGS0"/>
<dbReference type="eggNOG" id="ENOG502Z84S">
    <property type="taxonomic scope" value="Bacteria"/>
</dbReference>
<feature type="domain" description="DUF1835" evidence="1">
    <location>
        <begin position="11"/>
        <end position="118"/>
    </location>
</feature>
<dbReference type="HOGENOM" id="CLU_057511_1_0_10"/>
<dbReference type="KEGG" id="fli:Fleli_0694"/>
<dbReference type="InterPro" id="IPR014973">
    <property type="entry name" value="DUF1835"/>
</dbReference>
<dbReference type="OrthoDB" id="127805at2"/>
<evidence type="ECO:0000313" key="2">
    <source>
        <dbReference type="EMBL" id="AFM03155.1"/>
    </source>
</evidence>
<name>I4AGS0_BERLS</name>
<dbReference type="Pfam" id="PF08874">
    <property type="entry name" value="DUF1835"/>
    <property type="match status" value="1"/>
</dbReference>